<dbReference type="InterPro" id="IPR039425">
    <property type="entry name" value="RNA_pol_sigma-70-like"/>
</dbReference>
<name>A0A3P5X0P1_9BACL</name>
<dbReference type="Gene3D" id="1.10.1740.10">
    <property type="match status" value="1"/>
</dbReference>
<evidence type="ECO:0000256" key="3">
    <source>
        <dbReference type="ARBA" id="ARBA00023082"/>
    </source>
</evidence>
<keyword evidence="2" id="KW-0805">Transcription regulation</keyword>
<dbReference type="GO" id="GO:0003677">
    <property type="term" value="F:DNA binding"/>
    <property type="evidence" value="ECO:0007669"/>
    <property type="project" value="UniProtKB-KW"/>
</dbReference>
<dbReference type="GO" id="GO:0016987">
    <property type="term" value="F:sigma factor activity"/>
    <property type="evidence" value="ECO:0007669"/>
    <property type="project" value="UniProtKB-KW"/>
</dbReference>
<dbReference type="Pfam" id="PF04542">
    <property type="entry name" value="Sigma70_r2"/>
    <property type="match status" value="1"/>
</dbReference>
<dbReference type="EMBL" id="UXAV01000030">
    <property type="protein sequence ID" value="VDC24166.1"/>
    <property type="molecule type" value="Genomic_DNA"/>
</dbReference>
<comment type="similarity">
    <text evidence="1">Belongs to the sigma-70 factor family. ECF subfamily.</text>
</comment>
<dbReference type="InterPro" id="IPR013325">
    <property type="entry name" value="RNA_pol_sigma_r2"/>
</dbReference>
<evidence type="ECO:0000256" key="2">
    <source>
        <dbReference type="ARBA" id="ARBA00023015"/>
    </source>
</evidence>
<dbReference type="OrthoDB" id="2678696at2"/>
<dbReference type="InterPro" id="IPR036388">
    <property type="entry name" value="WH-like_DNA-bd_sf"/>
</dbReference>
<keyword evidence="4" id="KW-0238">DNA-binding</keyword>
<evidence type="ECO:0000256" key="5">
    <source>
        <dbReference type="ARBA" id="ARBA00023163"/>
    </source>
</evidence>
<dbReference type="InterPro" id="IPR014284">
    <property type="entry name" value="RNA_pol_sigma-70_dom"/>
</dbReference>
<dbReference type="InterPro" id="IPR007627">
    <property type="entry name" value="RNA_pol_sigma70_r2"/>
</dbReference>
<gene>
    <name evidence="8" type="ORF">FILTAD_01009</name>
</gene>
<dbReference type="PANTHER" id="PTHR43133">
    <property type="entry name" value="RNA POLYMERASE ECF-TYPE SIGMA FACTO"/>
    <property type="match status" value="1"/>
</dbReference>
<evidence type="ECO:0000313" key="8">
    <source>
        <dbReference type="EMBL" id="VDC24166.1"/>
    </source>
</evidence>
<dbReference type="NCBIfam" id="TIGR02937">
    <property type="entry name" value="sigma70-ECF"/>
    <property type="match status" value="1"/>
</dbReference>
<evidence type="ECO:0000259" key="7">
    <source>
        <dbReference type="Pfam" id="PF08281"/>
    </source>
</evidence>
<dbReference type="GO" id="GO:0006352">
    <property type="term" value="P:DNA-templated transcription initiation"/>
    <property type="evidence" value="ECO:0007669"/>
    <property type="project" value="InterPro"/>
</dbReference>
<dbReference type="Gene3D" id="1.10.10.10">
    <property type="entry name" value="Winged helix-like DNA-binding domain superfamily/Winged helix DNA-binding domain"/>
    <property type="match status" value="1"/>
</dbReference>
<dbReference type="SUPFAM" id="SSF88659">
    <property type="entry name" value="Sigma3 and sigma4 domains of RNA polymerase sigma factors"/>
    <property type="match status" value="1"/>
</dbReference>
<feature type="domain" description="RNA polymerase sigma-70 region 2" evidence="6">
    <location>
        <begin position="34"/>
        <end position="91"/>
    </location>
</feature>
<evidence type="ECO:0000256" key="4">
    <source>
        <dbReference type="ARBA" id="ARBA00023125"/>
    </source>
</evidence>
<feature type="domain" description="RNA polymerase sigma factor 70 region 4 type 2" evidence="7">
    <location>
        <begin position="122"/>
        <end position="174"/>
    </location>
</feature>
<evidence type="ECO:0000259" key="6">
    <source>
        <dbReference type="Pfam" id="PF04542"/>
    </source>
</evidence>
<dbReference type="AlphaFoldDB" id="A0A3P5X0P1"/>
<evidence type="ECO:0000256" key="1">
    <source>
        <dbReference type="ARBA" id="ARBA00010641"/>
    </source>
</evidence>
<organism evidence="8 9">
    <name type="scientific">Filibacter tadaridae</name>
    <dbReference type="NCBI Taxonomy" id="2483811"/>
    <lineage>
        <taxon>Bacteria</taxon>
        <taxon>Bacillati</taxon>
        <taxon>Bacillota</taxon>
        <taxon>Bacilli</taxon>
        <taxon>Bacillales</taxon>
        <taxon>Caryophanaceae</taxon>
        <taxon>Filibacter</taxon>
    </lineage>
</organism>
<sequence length="184" mass="21409">MNITSENFIKQFKKRKEDALEYVIDEYIGIVKAVITNSLKSYNDPQSIEECISDTFLGAFDNAKQFKGEQVDFRKWICTIAKFKAIDKQRKMANSPATAEFEDYQIEVKSAEEEFLIKSSIEDLLKMMTKLEQVDRDIFTMKYFLIMKNEEIALQLGLTKASVDNRLYRGKKRLQQIRLGGAFN</sequence>
<protein>
    <submittedName>
        <fullName evidence="8">RNA polymerase factor sigma-70</fullName>
    </submittedName>
</protein>
<keyword evidence="5" id="KW-0804">Transcription</keyword>
<dbReference type="Proteomes" id="UP000270468">
    <property type="component" value="Unassembled WGS sequence"/>
</dbReference>
<keyword evidence="9" id="KW-1185">Reference proteome</keyword>
<dbReference type="RefSeq" id="WP_124069437.1">
    <property type="nucleotide sequence ID" value="NZ_CBCRXF010000017.1"/>
</dbReference>
<proteinExistence type="inferred from homology"/>
<dbReference type="Pfam" id="PF08281">
    <property type="entry name" value="Sigma70_r4_2"/>
    <property type="match status" value="1"/>
</dbReference>
<dbReference type="InterPro" id="IPR013249">
    <property type="entry name" value="RNA_pol_sigma70_r4_t2"/>
</dbReference>
<accession>A0A3P5X0P1</accession>
<dbReference type="SUPFAM" id="SSF88946">
    <property type="entry name" value="Sigma2 domain of RNA polymerase sigma factors"/>
    <property type="match status" value="1"/>
</dbReference>
<keyword evidence="3" id="KW-0731">Sigma factor</keyword>
<evidence type="ECO:0000313" key="9">
    <source>
        <dbReference type="Proteomes" id="UP000270468"/>
    </source>
</evidence>
<reference evidence="8 9" key="1">
    <citation type="submission" date="2018-11" db="EMBL/GenBank/DDBJ databases">
        <authorList>
            <person name="Criscuolo A."/>
        </authorList>
    </citation>
    <scope>NUCLEOTIDE SEQUENCE [LARGE SCALE GENOMIC DNA]</scope>
    <source>
        <strain evidence="8">ATB-66</strain>
    </source>
</reference>
<dbReference type="InterPro" id="IPR013324">
    <property type="entry name" value="RNA_pol_sigma_r3/r4-like"/>
</dbReference>
<dbReference type="PANTHER" id="PTHR43133:SF8">
    <property type="entry name" value="RNA POLYMERASE SIGMA FACTOR HI_1459-RELATED"/>
    <property type="match status" value="1"/>
</dbReference>